<sequence length="51" mass="5834">MEVATHCLFGKREYDIFCHTLFFSAVVVSRKVEKTEYVSESTAILGAEFKD</sequence>
<organism evidence="1 2">
    <name type="scientific">Enterococcus xiangfangensis</name>
    <dbReference type="NCBI Taxonomy" id="1296537"/>
    <lineage>
        <taxon>Bacteria</taxon>
        <taxon>Bacillati</taxon>
        <taxon>Bacillota</taxon>
        <taxon>Bacilli</taxon>
        <taxon>Lactobacillales</taxon>
        <taxon>Enterococcaceae</taxon>
        <taxon>Enterococcus</taxon>
    </lineage>
</organism>
<comment type="caution">
    <text evidence="1">The sequence shown here is derived from an EMBL/GenBank/DDBJ whole genome shotgun (WGS) entry which is preliminary data.</text>
</comment>
<protein>
    <submittedName>
        <fullName evidence="1">Uncharacterized protein</fullName>
    </submittedName>
</protein>
<evidence type="ECO:0000313" key="1">
    <source>
        <dbReference type="EMBL" id="MDT2760417.1"/>
    </source>
</evidence>
<dbReference type="EMBL" id="JARQAJ010000008">
    <property type="protein sequence ID" value="MDT2760417.1"/>
    <property type="molecule type" value="Genomic_DNA"/>
</dbReference>
<proteinExistence type="predicted"/>
<accession>A0ABU3FEG3</accession>
<reference evidence="1" key="1">
    <citation type="submission" date="2023-03" db="EMBL/GenBank/DDBJ databases">
        <authorList>
            <person name="Shen W."/>
            <person name="Cai J."/>
        </authorList>
    </citation>
    <scope>NUCLEOTIDE SEQUENCE</scope>
    <source>
        <strain evidence="1">P66-3</strain>
    </source>
</reference>
<dbReference type="RefSeq" id="WP_311830384.1">
    <property type="nucleotide sequence ID" value="NZ_JARQAJ010000008.1"/>
</dbReference>
<dbReference type="Proteomes" id="UP001181046">
    <property type="component" value="Unassembled WGS sequence"/>
</dbReference>
<evidence type="ECO:0000313" key="2">
    <source>
        <dbReference type="Proteomes" id="UP001181046"/>
    </source>
</evidence>
<keyword evidence="2" id="KW-1185">Reference proteome</keyword>
<name>A0ABU3FEG3_9ENTE</name>
<gene>
    <name evidence="1" type="ORF">P7H27_11655</name>
</gene>